<feature type="region of interest" description="Disordered" evidence="1">
    <location>
        <begin position="1"/>
        <end position="24"/>
    </location>
</feature>
<evidence type="ECO:0000256" key="1">
    <source>
        <dbReference type="SAM" id="MobiDB-lite"/>
    </source>
</evidence>
<evidence type="ECO:0000313" key="2">
    <source>
        <dbReference type="EMBL" id="CAK7920170.1"/>
    </source>
</evidence>
<name>A0AAV1TIP1_9STRA</name>
<proteinExistence type="predicted"/>
<gene>
    <name evidence="2" type="ORF">PM001_LOCUS6542</name>
</gene>
<organism evidence="2 3">
    <name type="scientific">Peronospora matthiolae</name>
    <dbReference type="NCBI Taxonomy" id="2874970"/>
    <lineage>
        <taxon>Eukaryota</taxon>
        <taxon>Sar</taxon>
        <taxon>Stramenopiles</taxon>
        <taxon>Oomycota</taxon>
        <taxon>Peronosporomycetes</taxon>
        <taxon>Peronosporales</taxon>
        <taxon>Peronosporaceae</taxon>
        <taxon>Peronospora</taxon>
    </lineage>
</organism>
<accession>A0AAV1TIP1</accession>
<reference evidence="2" key="1">
    <citation type="submission" date="2024-01" db="EMBL/GenBank/DDBJ databases">
        <authorList>
            <person name="Webb A."/>
        </authorList>
    </citation>
    <scope>NUCLEOTIDE SEQUENCE</scope>
    <source>
        <strain evidence="2">Pm1</strain>
    </source>
</reference>
<protein>
    <submittedName>
        <fullName evidence="2">Uncharacterized protein</fullName>
    </submittedName>
</protein>
<comment type="caution">
    <text evidence="2">The sequence shown here is derived from an EMBL/GenBank/DDBJ whole genome shotgun (WGS) entry which is preliminary data.</text>
</comment>
<dbReference type="AlphaFoldDB" id="A0AAV1TIP1"/>
<dbReference type="Proteomes" id="UP001162060">
    <property type="component" value="Unassembled WGS sequence"/>
</dbReference>
<feature type="compositionally biased region" description="Basic and acidic residues" evidence="1">
    <location>
        <begin position="7"/>
        <end position="24"/>
    </location>
</feature>
<evidence type="ECO:0000313" key="3">
    <source>
        <dbReference type="Proteomes" id="UP001162060"/>
    </source>
</evidence>
<dbReference type="EMBL" id="CAKLBY020000051">
    <property type="protein sequence ID" value="CAK7920170.1"/>
    <property type="molecule type" value="Genomic_DNA"/>
</dbReference>
<sequence>MSKTKTVKMERMKKEEVRPNPRDHALTTLNRQICPIKMVDYENEIKGWLEDWQVD</sequence>